<gene>
    <name evidence="1" type="ORF">C0630_05105</name>
</gene>
<proteinExistence type="predicted"/>
<protein>
    <submittedName>
        <fullName evidence="1">Uncharacterized protein</fullName>
    </submittedName>
</protein>
<dbReference type="STRING" id="1111735.GCA_000428045_00555"/>
<evidence type="ECO:0000313" key="1">
    <source>
        <dbReference type="EMBL" id="PLX62593.1"/>
    </source>
</evidence>
<name>A0A2N6CYZ3_9GAMM</name>
<sequence length="179" mass="20126">MGNVADFSKYKARKDHGRQLQDKGWVPTWLGEGADRGTAVYIYDDHTRLLLYAGIEQTSLDAIAHSVRRSEGEDLLSLAEQLSALITEFSHHPPFQGDQRLALVAQTAAWFVGFSLSLINSDSLEGESIVILRLVDVESRESAFHLAHLEWPEIMDRRSAESQLSDMARSLRRNLFNDG</sequence>
<reference evidence="1 2" key="1">
    <citation type="submission" date="2017-11" db="EMBL/GenBank/DDBJ databases">
        <title>Genome-resolved metagenomics identifies genetic mobility, metabolic interactions, and unexpected diversity in perchlorate-reducing communities.</title>
        <authorList>
            <person name="Barnum T.P."/>
            <person name="Figueroa I.A."/>
            <person name="Carlstrom C.I."/>
            <person name="Lucas L.N."/>
            <person name="Engelbrektson A.L."/>
            <person name="Coates J.D."/>
        </authorList>
    </citation>
    <scope>NUCLEOTIDE SEQUENCE [LARGE SCALE GENOMIC DNA]</scope>
    <source>
        <strain evidence="1">BM301</strain>
    </source>
</reference>
<dbReference type="EMBL" id="PKUN01000004">
    <property type="protein sequence ID" value="PLX62593.1"/>
    <property type="molecule type" value="Genomic_DNA"/>
</dbReference>
<comment type="caution">
    <text evidence="1">The sequence shown here is derived from an EMBL/GenBank/DDBJ whole genome shotgun (WGS) entry which is preliminary data.</text>
</comment>
<dbReference type="RefSeq" id="WP_273438145.1">
    <property type="nucleotide sequence ID" value="NZ_CAXXYC010000004.1"/>
</dbReference>
<dbReference type="AlphaFoldDB" id="A0A2N6CYZ3"/>
<dbReference type="Proteomes" id="UP000235015">
    <property type="component" value="Unassembled WGS sequence"/>
</dbReference>
<organism evidence="1 2">
    <name type="scientific">Sedimenticola selenatireducens</name>
    <dbReference type="NCBI Taxonomy" id="191960"/>
    <lineage>
        <taxon>Bacteria</taxon>
        <taxon>Pseudomonadati</taxon>
        <taxon>Pseudomonadota</taxon>
        <taxon>Gammaproteobacteria</taxon>
        <taxon>Chromatiales</taxon>
        <taxon>Sedimenticolaceae</taxon>
        <taxon>Sedimenticola</taxon>
    </lineage>
</organism>
<evidence type="ECO:0000313" key="2">
    <source>
        <dbReference type="Proteomes" id="UP000235015"/>
    </source>
</evidence>
<accession>A0A2N6CYZ3</accession>